<dbReference type="SMART" id="SM00871">
    <property type="entry name" value="AraC_E_bind"/>
    <property type="match status" value="1"/>
</dbReference>
<proteinExistence type="predicted"/>
<comment type="caution">
    <text evidence="2">The sequence shown here is derived from an EMBL/GenBank/DDBJ whole genome shotgun (WGS) entry which is preliminary data.</text>
</comment>
<dbReference type="InterPro" id="IPR011256">
    <property type="entry name" value="Reg_factor_effector_dom_sf"/>
</dbReference>
<dbReference type="Proteomes" id="UP000564806">
    <property type="component" value="Unassembled WGS sequence"/>
</dbReference>
<dbReference type="InterPro" id="IPR010499">
    <property type="entry name" value="AraC_E-bd"/>
</dbReference>
<evidence type="ECO:0000313" key="2">
    <source>
        <dbReference type="EMBL" id="NUU62959.1"/>
    </source>
</evidence>
<dbReference type="InterPro" id="IPR053182">
    <property type="entry name" value="YobU-like_regulator"/>
</dbReference>
<dbReference type="EMBL" id="JABWCS010000217">
    <property type="protein sequence ID" value="NUU62959.1"/>
    <property type="molecule type" value="Genomic_DNA"/>
</dbReference>
<evidence type="ECO:0000313" key="3">
    <source>
        <dbReference type="Proteomes" id="UP000564806"/>
    </source>
</evidence>
<feature type="domain" description="AraC effector-binding" evidence="1">
    <location>
        <begin position="1"/>
        <end position="160"/>
    </location>
</feature>
<dbReference type="InterPro" id="IPR029441">
    <property type="entry name" value="Cass2"/>
</dbReference>
<dbReference type="Gene3D" id="3.20.80.10">
    <property type="entry name" value="Regulatory factor, effector binding domain"/>
    <property type="match status" value="1"/>
</dbReference>
<protein>
    <submittedName>
        <fullName evidence="2">AraC family transcriptional regulator</fullName>
    </submittedName>
</protein>
<gene>
    <name evidence="2" type="ORF">HPT30_21655</name>
</gene>
<dbReference type="SUPFAM" id="SSF55136">
    <property type="entry name" value="Probable bacterial effector-binding domain"/>
    <property type="match status" value="1"/>
</dbReference>
<dbReference type="PANTHER" id="PTHR36444:SF2">
    <property type="entry name" value="TRANSCRIPTIONAL REGULATOR PROTEIN YOBU-RELATED"/>
    <property type="match status" value="1"/>
</dbReference>
<accession>A0A850ETE3</accession>
<organism evidence="2 3">
    <name type="scientific">Paenibacillus agri</name>
    <dbReference type="NCBI Taxonomy" id="2744309"/>
    <lineage>
        <taxon>Bacteria</taxon>
        <taxon>Bacillati</taxon>
        <taxon>Bacillota</taxon>
        <taxon>Bacilli</taxon>
        <taxon>Bacillales</taxon>
        <taxon>Paenibacillaceae</taxon>
        <taxon>Paenibacillus</taxon>
    </lineage>
</organism>
<dbReference type="Pfam" id="PF14526">
    <property type="entry name" value="Cass2"/>
    <property type="match status" value="1"/>
</dbReference>
<keyword evidence="3" id="KW-1185">Reference proteome</keyword>
<sequence length="160" mass="17590">MHTQIVRKPGITLTGISARTTNAEEAGPNGVIPGLWGQFSQANLAEATGASNPHLTYGLYTDYESDFTGAYTILLGHEHGSAEIHKESGFAHAVVPESNYMVFTTVKGPMEVVVPQAWAEIWKYFKDSPEKRTYTGDFELYDARKFDAAGVEVQIYIAVE</sequence>
<dbReference type="AlphaFoldDB" id="A0A850ETE3"/>
<reference evidence="2" key="1">
    <citation type="submission" date="2020-06" db="EMBL/GenBank/DDBJ databases">
        <title>Paenibacillus sp. nov., isolated from soil.</title>
        <authorList>
            <person name="Seo Y.L."/>
        </authorList>
    </citation>
    <scope>NUCLEOTIDE SEQUENCE [LARGE SCALE GENOMIC DNA]</scope>
    <source>
        <strain evidence="2">JW14</strain>
    </source>
</reference>
<name>A0A850ETE3_9BACL</name>
<dbReference type="PANTHER" id="PTHR36444">
    <property type="entry name" value="TRANSCRIPTIONAL REGULATOR PROTEIN YOBU-RELATED"/>
    <property type="match status" value="1"/>
</dbReference>
<evidence type="ECO:0000259" key="1">
    <source>
        <dbReference type="SMART" id="SM00871"/>
    </source>
</evidence>
<dbReference type="RefSeq" id="WP_175373404.1">
    <property type="nucleotide sequence ID" value="NZ_JABWCS010000217.1"/>
</dbReference>